<accession>A0AAN7K6C5</accession>
<feature type="domain" description="EF-hand" evidence="3">
    <location>
        <begin position="11"/>
        <end position="46"/>
    </location>
</feature>
<dbReference type="GO" id="GO:0005509">
    <property type="term" value="F:calcium ion binding"/>
    <property type="evidence" value="ECO:0007669"/>
    <property type="project" value="InterPro"/>
</dbReference>
<dbReference type="Pfam" id="PF13499">
    <property type="entry name" value="EF-hand_7"/>
    <property type="match status" value="2"/>
</dbReference>
<reference evidence="4 5" key="1">
    <citation type="journal article" date="2023" name="Hortic Res">
        <title>Pangenome of water caltrop reveals structural variations and asymmetric subgenome divergence after allopolyploidization.</title>
        <authorList>
            <person name="Zhang X."/>
            <person name="Chen Y."/>
            <person name="Wang L."/>
            <person name="Yuan Y."/>
            <person name="Fang M."/>
            <person name="Shi L."/>
            <person name="Lu R."/>
            <person name="Comes H.P."/>
            <person name="Ma Y."/>
            <person name="Chen Y."/>
            <person name="Huang G."/>
            <person name="Zhou Y."/>
            <person name="Zheng Z."/>
            <person name="Qiu Y."/>
        </authorList>
    </citation>
    <scope>NUCLEOTIDE SEQUENCE [LARGE SCALE GENOMIC DNA]</scope>
    <source>
        <tissue evidence="4">Roots</tissue>
    </source>
</reference>
<organism evidence="4 5">
    <name type="scientific">Trapa incisa</name>
    <dbReference type="NCBI Taxonomy" id="236973"/>
    <lineage>
        <taxon>Eukaryota</taxon>
        <taxon>Viridiplantae</taxon>
        <taxon>Streptophyta</taxon>
        <taxon>Embryophyta</taxon>
        <taxon>Tracheophyta</taxon>
        <taxon>Spermatophyta</taxon>
        <taxon>Magnoliopsida</taxon>
        <taxon>eudicotyledons</taxon>
        <taxon>Gunneridae</taxon>
        <taxon>Pentapetalae</taxon>
        <taxon>rosids</taxon>
        <taxon>malvids</taxon>
        <taxon>Myrtales</taxon>
        <taxon>Lythraceae</taxon>
        <taxon>Trapa</taxon>
    </lineage>
</organism>
<evidence type="ECO:0000313" key="5">
    <source>
        <dbReference type="Proteomes" id="UP001345219"/>
    </source>
</evidence>
<dbReference type="Proteomes" id="UP001345219">
    <property type="component" value="Chromosome 17"/>
</dbReference>
<name>A0AAN7K6C5_9MYRT</name>
<evidence type="ECO:0000256" key="1">
    <source>
        <dbReference type="ARBA" id="ARBA00022737"/>
    </source>
</evidence>
<dbReference type="SUPFAM" id="SSF47473">
    <property type="entry name" value="EF-hand"/>
    <property type="match status" value="1"/>
</dbReference>
<evidence type="ECO:0000313" key="4">
    <source>
        <dbReference type="EMBL" id="KAK4759329.1"/>
    </source>
</evidence>
<feature type="domain" description="EF-hand" evidence="3">
    <location>
        <begin position="97"/>
        <end position="132"/>
    </location>
</feature>
<evidence type="ECO:0000256" key="2">
    <source>
        <dbReference type="ARBA" id="ARBA00022837"/>
    </source>
</evidence>
<dbReference type="InterPro" id="IPR002048">
    <property type="entry name" value="EF_hand_dom"/>
</dbReference>
<dbReference type="FunFam" id="1.10.238.10:FF:000178">
    <property type="entry name" value="Calmodulin-2 A"/>
    <property type="match status" value="1"/>
</dbReference>
<gene>
    <name evidence="4" type="ORF">SAY87_022460</name>
</gene>
<dbReference type="InterPro" id="IPR050145">
    <property type="entry name" value="Centrin_CML-like"/>
</dbReference>
<dbReference type="InterPro" id="IPR011992">
    <property type="entry name" value="EF-hand-dom_pair"/>
</dbReference>
<dbReference type="PROSITE" id="PS50222">
    <property type="entry name" value="EF_HAND_2"/>
    <property type="match status" value="3"/>
</dbReference>
<protein>
    <recommendedName>
        <fullName evidence="3">EF-hand domain-containing protein</fullName>
    </recommendedName>
</protein>
<comment type="caution">
    <text evidence="4">The sequence shown here is derived from an EMBL/GenBank/DDBJ whole genome shotgun (WGS) entry which is preliminary data.</text>
</comment>
<dbReference type="SMART" id="SM00054">
    <property type="entry name" value="EFh"/>
    <property type="match status" value="3"/>
</dbReference>
<dbReference type="PANTHER" id="PTHR23050">
    <property type="entry name" value="CALCIUM BINDING PROTEIN"/>
    <property type="match status" value="1"/>
</dbReference>
<sequence>MCHSGWSRPTKQSGDLRSAFEVLDADRDGKISPDDLRTFYSGIHGASAGGDNDLIGTMITVADSNRDGFVEYEEFERVLDGVRERSEGRRRSSGGGGARSVMEDAFRIMDKDGDGKLCREDLRSFMELAGIGASDKEIAAMIRMGGGDDARGVTYEGLLKVLAIDGAA</sequence>
<keyword evidence="1" id="KW-0677">Repeat</keyword>
<dbReference type="PROSITE" id="PS00018">
    <property type="entry name" value="EF_HAND_1"/>
    <property type="match status" value="3"/>
</dbReference>
<dbReference type="EMBL" id="JAXIOK010000011">
    <property type="protein sequence ID" value="KAK4759329.1"/>
    <property type="molecule type" value="Genomic_DNA"/>
</dbReference>
<proteinExistence type="predicted"/>
<dbReference type="AlphaFoldDB" id="A0AAN7K6C5"/>
<keyword evidence="5" id="KW-1185">Reference proteome</keyword>
<dbReference type="GO" id="GO:0043226">
    <property type="term" value="C:organelle"/>
    <property type="evidence" value="ECO:0007669"/>
    <property type="project" value="UniProtKB-ARBA"/>
</dbReference>
<dbReference type="CDD" id="cd00051">
    <property type="entry name" value="EFh"/>
    <property type="match status" value="2"/>
</dbReference>
<evidence type="ECO:0000259" key="3">
    <source>
        <dbReference type="PROSITE" id="PS50222"/>
    </source>
</evidence>
<dbReference type="Gene3D" id="1.10.238.10">
    <property type="entry name" value="EF-hand"/>
    <property type="match status" value="1"/>
</dbReference>
<feature type="domain" description="EF-hand" evidence="3">
    <location>
        <begin position="50"/>
        <end position="85"/>
    </location>
</feature>
<keyword evidence="2" id="KW-0106">Calcium</keyword>
<dbReference type="InterPro" id="IPR018247">
    <property type="entry name" value="EF_Hand_1_Ca_BS"/>
</dbReference>